<evidence type="ECO:0000313" key="4">
    <source>
        <dbReference type="Proteomes" id="UP001224997"/>
    </source>
</evidence>
<reference evidence="3 4" key="1">
    <citation type="submission" date="2023-08" db="EMBL/GenBank/DDBJ databases">
        <authorList>
            <person name="Park J.-S."/>
        </authorList>
    </citation>
    <scope>NUCLEOTIDE SEQUENCE [LARGE SCALE GENOMIC DNA]</scope>
    <source>
        <strain evidence="3 4">2205BS29-5</strain>
    </source>
</reference>
<keyword evidence="2" id="KW-0812">Transmembrane</keyword>
<comment type="caution">
    <text evidence="3">The sequence shown here is derived from an EMBL/GenBank/DDBJ whole genome shotgun (WGS) entry which is preliminary data.</text>
</comment>
<dbReference type="NCBIfam" id="TIGR00847">
    <property type="entry name" value="ccoS"/>
    <property type="match status" value="1"/>
</dbReference>
<feature type="transmembrane region" description="Helical" evidence="2">
    <location>
        <begin position="6"/>
        <end position="26"/>
    </location>
</feature>
<name>A0ABT9J889_9RHOB</name>
<organism evidence="3 4">
    <name type="scientific">Paracoccus spongiarum</name>
    <dbReference type="NCBI Taxonomy" id="3064387"/>
    <lineage>
        <taxon>Bacteria</taxon>
        <taxon>Pseudomonadati</taxon>
        <taxon>Pseudomonadota</taxon>
        <taxon>Alphaproteobacteria</taxon>
        <taxon>Rhodobacterales</taxon>
        <taxon>Paracoccaceae</taxon>
        <taxon>Paracoccus</taxon>
    </lineage>
</organism>
<dbReference type="RefSeq" id="WP_305961895.1">
    <property type="nucleotide sequence ID" value="NZ_JAVAMQ010000002.1"/>
</dbReference>
<dbReference type="Pfam" id="PF03597">
    <property type="entry name" value="FixS"/>
    <property type="match status" value="1"/>
</dbReference>
<accession>A0ABT9J889</accession>
<feature type="region of interest" description="Disordered" evidence="1">
    <location>
        <begin position="33"/>
        <end position="53"/>
    </location>
</feature>
<keyword evidence="2" id="KW-1133">Transmembrane helix</keyword>
<proteinExistence type="predicted"/>
<protein>
    <submittedName>
        <fullName evidence="3">Cbb3-type cytochrome oxidase assembly protein CcoS</fullName>
    </submittedName>
</protein>
<dbReference type="EMBL" id="JAVAMQ010000002">
    <property type="protein sequence ID" value="MDP5306022.1"/>
    <property type="molecule type" value="Genomic_DNA"/>
</dbReference>
<keyword evidence="4" id="KW-1185">Reference proteome</keyword>
<dbReference type="PANTHER" id="PTHR41532">
    <property type="entry name" value="FIXS PROTEIN"/>
    <property type="match status" value="1"/>
</dbReference>
<dbReference type="PANTHER" id="PTHR41532:SF1">
    <property type="entry name" value="FIXS PROTEIN"/>
    <property type="match status" value="1"/>
</dbReference>
<sequence>MEILAILIPVSLGLGAIGLLAFLWALRARQFEDPKGDSERILSDEWDDRPRPD</sequence>
<dbReference type="Proteomes" id="UP001224997">
    <property type="component" value="Unassembled WGS sequence"/>
</dbReference>
<gene>
    <name evidence="3" type="primary">ccoS</name>
    <name evidence="3" type="ORF">Q5Y72_02795</name>
</gene>
<dbReference type="InterPro" id="IPR004714">
    <property type="entry name" value="Cyt_oxidase_maturation_cbb3"/>
</dbReference>
<keyword evidence="2" id="KW-0472">Membrane</keyword>
<evidence type="ECO:0000256" key="2">
    <source>
        <dbReference type="SAM" id="Phobius"/>
    </source>
</evidence>
<evidence type="ECO:0000313" key="3">
    <source>
        <dbReference type="EMBL" id="MDP5306022.1"/>
    </source>
</evidence>
<evidence type="ECO:0000256" key="1">
    <source>
        <dbReference type="SAM" id="MobiDB-lite"/>
    </source>
</evidence>